<name>A0A4R4W871_9ACTN</name>
<organism evidence="2 3">
    <name type="scientific">Nonomuraea deserti</name>
    <dbReference type="NCBI Taxonomy" id="1848322"/>
    <lineage>
        <taxon>Bacteria</taxon>
        <taxon>Bacillati</taxon>
        <taxon>Actinomycetota</taxon>
        <taxon>Actinomycetes</taxon>
        <taxon>Streptosporangiales</taxon>
        <taxon>Streptosporangiaceae</taxon>
        <taxon>Nonomuraea</taxon>
    </lineage>
</organism>
<keyword evidence="1" id="KW-0812">Transmembrane</keyword>
<keyword evidence="3" id="KW-1185">Reference proteome</keyword>
<proteinExistence type="predicted"/>
<dbReference type="RefSeq" id="WP_132591500.1">
    <property type="nucleotide sequence ID" value="NZ_SMKO01000003.1"/>
</dbReference>
<accession>A0A4R4W871</accession>
<comment type="caution">
    <text evidence="2">The sequence shown here is derived from an EMBL/GenBank/DDBJ whole genome shotgun (WGS) entry which is preliminary data.</text>
</comment>
<reference evidence="2 3" key="1">
    <citation type="submission" date="2019-03" db="EMBL/GenBank/DDBJ databases">
        <title>Draft genome sequences of novel Actinobacteria.</title>
        <authorList>
            <person name="Sahin N."/>
            <person name="Ay H."/>
            <person name="Saygin H."/>
        </authorList>
    </citation>
    <scope>NUCLEOTIDE SEQUENCE [LARGE SCALE GENOMIC DNA]</scope>
    <source>
        <strain evidence="2 3">KC310</strain>
    </source>
</reference>
<sequence length="103" mass="10497">MEFLIAMIVASAALAGGVAHAVTRRDLQGGAKVAVPLACALLVGTACTFVPHLPLLAFLGTVVVYLLARRLFTAKLALAASGVVLLGGCSFAVLLMMVALDTM</sequence>
<dbReference type="EMBL" id="SMKO01000003">
    <property type="protein sequence ID" value="TDD12303.1"/>
    <property type="molecule type" value="Genomic_DNA"/>
</dbReference>
<keyword evidence="1" id="KW-1133">Transmembrane helix</keyword>
<keyword evidence="1" id="KW-0472">Membrane</keyword>
<feature type="transmembrane region" description="Helical" evidence="1">
    <location>
        <begin position="35"/>
        <end position="67"/>
    </location>
</feature>
<dbReference type="Proteomes" id="UP000295258">
    <property type="component" value="Unassembled WGS sequence"/>
</dbReference>
<gene>
    <name evidence="2" type="ORF">E1292_02380</name>
</gene>
<dbReference type="AlphaFoldDB" id="A0A4R4W871"/>
<evidence type="ECO:0000313" key="2">
    <source>
        <dbReference type="EMBL" id="TDD12303.1"/>
    </source>
</evidence>
<evidence type="ECO:0000256" key="1">
    <source>
        <dbReference type="SAM" id="Phobius"/>
    </source>
</evidence>
<evidence type="ECO:0000313" key="3">
    <source>
        <dbReference type="Proteomes" id="UP000295258"/>
    </source>
</evidence>
<protein>
    <submittedName>
        <fullName evidence="2">Uncharacterized protein</fullName>
    </submittedName>
</protein>
<feature type="transmembrane region" description="Helical" evidence="1">
    <location>
        <begin position="76"/>
        <end position="100"/>
    </location>
</feature>